<dbReference type="Proteomes" id="UP001432000">
    <property type="component" value="Chromosome"/>
</dbReference>
<dbReference type="RefSeq" id="WP_338893153.1">
    <property type="nucleotide sequence ID" value="NZ_CP147846.1"/>
</dbReference>
<protein>
    <recommendedName>
        <fullName evidence="2">Response regulatory domain-containing protein</fullName>
    </recommendedName>
</protein>
<evidence type="ECO:0000259" key="2">
    <source>
        <dbReference type="PROSITE" id="PS50110"/>
    </source>
</evidence>
<gene>
    <name evidence="3" type="ORF">WDS16_13610</name>
</gene>
<sequence length="48" mass="5108">MIDLLIVDDDALVRSGLSLILQSDSGIRVVGEAADGDEGLRVARCPWP</sequence>
<reference evidence="3 4" key="1">
    <citation type="submission" date="2024-03" db="EMBL/GenBank/DDBJ databases">
        <title>Natural products discovery in diverse microorganisms through a two-stage MS feature dereplication strategy.</title>
        <authorList>
            <person name="Zhang R."/>
        </authorList>
    </citation>
    <scope>NUCLEOTIDE SEQUENCE [LARGE SCALE GENOMIC DNA]</scope>
    <source>
        <strain evidence="3 4">18930</strain>
    </source>
</reference>
<accession>A0ABZ2PQM1</accession>
<dbReference type="EMBL" id="CP147846">
    <property type="protein sequence ID" value="WXG71424.1"/>
    <property type="molecule type" value="Genomic_DNA"/>
</dbReference>
<keyword evidence="4" id="KW-1185">Reference proteome</keyword>
<name>A0ABZ2PQM1_9NOCA</name>
<comment type="caution">
    <text evidence="1">Lacks conserved residue(s) required for the propagation of feature annotation.</text>
</comment>
<organism evidence="3 4">
    <name type="scientific">Rhodococcus sovatensis</name>
    <dbReference type="NCBI Taxonomy" id="1805840"/>
    <lineage>
        <taxon>Bacteria</taxon>
        <taxon>Bacillati</taxon>
        <taxon>Actinomycetota</taxon>
        <taxon>Actinomycetes</taxon>
        <taxon>Mycobacteriales</taxon>
        <taxon>Nocardiaceae</taxon>
        <taxon>Rhodococcus</taxon>
    </lineage>
</organism>
<evidence type="ECO:0000256" key="1">
    <source>
        <dbReference type="PROSITE-ProRule" id="PRU00169"/>
    </source>
</evidence>
<dbReference type="InterPro" id="IPR001789">
    <property type="entry name" value="Sig_transdc_resp-reg_receiver"/>
</dbReference>
<dbReference type="SUPFAM" id="SSF52172">
    <property type="entry name" value="CheY-like"/>
    <property type="match status" value="1"/>
</dbReference>
<evidence type="ECO:0000313" key="4">
    <source>
        <dbReference type="Proteomes" id="UP001432000"/>
    </source>
</evidence>
<evidence type="ECO:0000313" key="3">
    <source>
        <dbReference type="EMBL" id="WXG71424.1"/>
    </source>
</evidence>
<dbReference type="Gene3D" id="3.40.50.2300">
    <property type="match status" value="1"/>
</dbReference>
<feature type="domain" description="Response regulatory" evidence="2">
    <location>
        <begin position="3"/>
        <end position="48"/>
    </location>
</feature>
<dbReference type="InterPro" id="IPR011006">
    <property type="entry name" value="CheY-like_superfamily"/>
</dbReference>
<dbReference type="PROSITE" id="PS50110">
    <property type="entry name" value="RESPONSE_REGULATORY"/>
    <property type="match status" value="1"/>
</dbReference>
<proteinExistence type="predicted"/>